<dbReference type="STRING" id="155974.SAMN04487818_101523"/>
<keyword evidence="4" id="KW-0804">Transcription</keyword>
<evidence type="ECO:0000256" key="3">
    <source>
        <dbReference type="ARBA" id="ARBA00023159"/>
    </source>
</evidence>
<keyword evidence="1" id="KW-0805">Transcription regulation</keyword>
<dbReference type="InterPro" id="IPR009057">
    <property type="entry name" value="Homeodomain-like_sf"/>
</dbReference>
<evidence type="ECO:0000313" key="6">
    <source>
        <dbReference type="EMBL" id="SER08298.1"/>
    </source>
</evidence>
<dbReference type="InterPro" id="IPR018060">
    <property type="entry name" value="HTH_AraC"/>
</dbReference>
<dbReference type="InterPro" id="IPR032783">
    <property type="entry name" value="AraC_lig"/>
</dbReference>
<dbReference type="EMBL" id="FOGI01000001">
    <property type="protein sequence ID" value="SER08298.1"/>
    <property type="molecule type" value="Genomic_DNA"/>
</dbReference>
<dbReference type="PROSITE" id="PS01124">
    <property type="entry name" value="HTH_ARAC_FAMILY_2"/>
    <property type="match status" value="1"/>
</dbReference>
<keyword evidence="7" id="KW-1185">Reference proteome</keyword>
<dbReference type="SUPFAM" id="SSF51215">
    <property type="entry name" value="Regulatory protein AraC"/>
    <property type="match status" value="1"/>
</dbReference>
<sequence length="326" mass="35528">MQSPTRAIPGNTDLLGEALHLLRLTGTLYCRAELTAPWGVDVPELNEYMILQVVTAGEAWLQVEGGNQVRLPRGSLTLLPHGSAHRLRSAPDAGVEPLFDLAVTKVSDRFETMTYGGGGEPSQVTYAVMCFDHVAAQRLRAQMPPVLHLRSLDDDWVHSTLNLITREAAAPRPGGETVLTRLADVLVIQSIRAWLDTASEARRGWLAALRDEHVGRALLAVHRAPEQAWTVGSLAASVGMSRSAFSARFTELVGEPVMRYLASWRLGLARLHLGESDEPLHAVARRFGYASEAAFCRAFKREFGTAPGAARHHARQALPVPQAACL</sequence>
<dbReference type="InterPro" id="IPR037923">
    <property type="entry name" value="HTH-like"/>
</dbReference>
<dbReference type="SMART" id="SM00342">
    <property type="entry name" value="HTH_ARAC"/>
    <property type="match status" value="1"/>
</dbReference>
<protein>
    <submittedName>
        <fullName evidence="6">AraC-type DNA-binding protein</fullName>
    </submittedName>
</protein>
<reference evidence="7" key="1">
    <citation type="submission" date="2016-10" db="EMBL/GenBank/DDBJ databases">
        <authorList>
            <person name="Varghese N."/>
            <person name="Submissions S."/>
        </authorList>
    </citation>
    <scope>NUCLEOTIDE SEQUENCE [LARGE SCALE GENOMIC DNA]</scope>
    <source>
        <strain evidence="7">DSM 44260</strain>
    </source>
</reference>
<dbReference type="Pfam" id="PF12852">
    <property type="entry name" value="Cupin_6"/>
    <property type="match status" value="1"/>
</dbReference>
<dbReference type="PROSITE" id="PS00041">
    <property type="entry name" value="HTH_ARAC_FAMILY_1"/>
    <property type="match status" value="1"/>
</dbReference>
<evidence type="ECO:0000256" key="1">
    <source>
        <dbReference type="ARBA" id="ARBA00023015"/>
    </source>
</evidence>
<dbReference type="InterPro" id="IPR050204">
    <property type="entry name" value="AraC_XylS_family_regulators"/>
</dbReference>
<evidence type="ECO:0000259" key="5">
    <source>
        <dbReference type="PROSITE" id="PS01124"/>
    </source>
</evidence>
<dbReference type="AlphaFoldDB" id="A0A1H9LAG2"/>
<dbReference type="Pfam" id="PF12833">
    <property type="entry name" value="HTH_18"/>
    <property type="match status" value="1"/>
</dbReference>
<gene>
    <name evidence="6" type="ORF">SAMN04487818_101523</name>
</gene>
<evidence type="ECO:0000256" key="2">
    <source>
        <dbReference type="ARBA" id="ARBA00023125"/>
    </source>
</evidence>
<name>A0A1H9LAG2_9PSEU</name>
<proteinExistence type="predicted"/>
<dbReference type="PANTHER" id="PTHR46796">
    <property type="entry name" value="HTH-TYPE TRANSCRIPTIONAL ACTIVATOR RHAS-RELATED"/>
    <property type="match status" value="1"/>
</dbReference>
<dbReference type="RefSeq" id="WP_092774744.1">
    <property type="nucleotide sequence ID" value="NZ_FOGI01000001.1"/>
</dbReference>
<accession>A0A1H9LAG2</accession>
<evidence type="ECO:0000256" key="4">
    <source>
        <dbReference type="ARBA" id="ARBA00023163"/>
    </source>
</evidence>
<keyword evidence="2 6" id="KW-0238">DNA-binding</keyword>
<dbReference type="PANTHER" id="PTHR46796:SF7">
    <property type="entry name" value="ARAC FAMILY TRANSCRIPTIONAL REGULATOR"/>
    <property type="match status" value="1"/>
</dbReference>
<evidence type="ECO:0000313" key="7">
    <source>
        <dbReference type="Proteomes" id="UP000199051"/>
    </source>
</evidence>
<dbReference type="SUPFAM" id="SSF46689">
    <property type="entry name" value="Homeodomain-like"/>
    <property type="match status" value="2"/>
</dbReference>
<feature type="domain" description="HTH araC/xylS-type" evidence="5">
    <location>
        <begin position="215"/>
        <end position="313"/>
    </location>
</feature>
<dbReference type="GO" id="GO:0043565">
    <property type="term" value="F:sequence-specific DNA binding"/>
    <property type="evidence" value="ECO:0007669"/>
    <property type="project" value="InterPro"/>
</dbReference>
<dbReference type="Proteomes" id="UP000199051">
    <property type="component" value="Unassembled WGS sequence"/>
</dbReference>
<dbReference type="GO" id="GO:0003700">
    <property type="term" value="F:DNA-binding transcription factor activity"/>
    <property type="evidence" value="ECO:0007669"/>
    <property type="project" value="InterPro"/>
</dbReference>
<keyword evidence="3" id="KW-0010">Activator</keyword>
<dbReference type="Gene3D" id="1.10.10.60">
    <property type="entry name" value="Homeodomain-like"/>
    <property type="match status" value="1"/>
</dbReference>
<dbReference type="InterPro" id="IPR018062">
    <property type="entry name" value="HTH_AraC-typ_CS"/>
</dbReference>
<organism evidence="6 7">
    <name type="scientific">Actinokineospora terrae</name>
    <dbReference type="NCBI Taxonomy" id="155974"/>
    <lineage>
        <taxon>Bacteria</taxon>
        <taxon>Bacillati</taxon>
        <taxon>Actinomycetota</taxon>
        <taxon>Actinomycetes</taxon>
        <taxon>Pseudonocardiales</taxon>
        <taxon>Pseudonocardiaceae</taxon>
        <taxon>Actinokineospora</taxon>
    </lineage>
</organism>